<protein>
    <submittedName>
        <fullName evidence="6">PDZ domain-containing protein</fullName>
    </submittedName>
</protein>
<feature type="domain" description="PDZ" evidence="3">
    <location>
        <begin position="311"/>
        <end position="394"/>
    </location>
</feature>
<dbReference type="Proteomes" id="UP000272942">
    <property type="component" value="Unassembled WGS sequence"/>
</dbReference>
<evidence type="ECO:0000256" key="2">
    <source>
        <dbReference type="SAM" id="MobiDB-lite"/>
    </source>
</evidence>
<organism evidence="6">
    <name type="scientific">Echinostoma caproni</name>
    <dbReference type="NCBI Taxonomy" id="27848"/>
    <lineage>
        <taxon>Eukaryota</taxon>
        <taxon>Metazoa</taxon>
        <taxon>Spiralia</taxon>
        <taxon>Lophotrochozoa</taxon>
        <taxon>Platyhelminthes</taxon>
        <taxon>Trematoda</taxon>
        <taxon>Digenea</taxon>
        <taxon>Plagiorchiida</taxon>
        <taxon>Echinostomata</taxon>
        <taxon>Echinostomatoidea</taxon>
        <taxon>Echinostomatidae</taxon>
        <taxon>Echinostoma</taxon>
    </lineage>
</organism>
<dbReference type="GO" id="GO:0072659">
    <property type="term" value="P:protein localization to plasma membrane"/>
    <property type="evidence" value="ECO:0007669"/>
    <property type="project" value="TreeGrafter"/>
</dbReference>
<feature type="region of interest" description="Disordered" evidence="2">
    <location>
        <begin position="489"/>
        <end position="511"/>
    </location>
</feature>
<dbReference type="InterPro" id="IPR051067">
    <property type="entry name" value="NHER"/>
</dbReference>
<dbReference type="WBParaSite" id="ECPE_0000844801-mRNA-1">
    <property type="protein sequence ID" value="ECPE_0000844801-mRNA-1"/>
    <property type="gene ID" value="ECPE_0000844801"/>
</dbReference>
<dbReference type="OrthoDB" id="6276054at2759"/>
<dbReference type="Gene3D" id="2.30.42.10">
    <property type="match status" value="2"/>
</dbReference>
<dbReference type="GO" id="GO:0016324">
    <property type="term" value="C:apical plasma membrane"/>
    <property type="evidence" value="ECO:0007669"/>
    <property type="project" value="TreeGrafter"/>
</dbReference>
<evidence type="ECO:0000256" key="1">
    <source>
        <dbReference type="ARBA" id="ARBA00022737"/>
    </source>
</evidence>
<keyword evidence="5" id="KW-1185">Reference proteome</keyword>
<dbReference type="InterPro" id="IPR001478">
    <property type="entry name" value="PDZ"/>
</dbReference>
<dbReference type="PANTHER" id="PTHR14191:SF3">
    <property type="entry name" value="NA(+)_H(+) EXCHANGE REGULATORY COFACTOR-LIKE PROTEIN NRFL-1"/>
    <property type="match status" value="1"/>
</dbReference>
<reference evidence="4 5" key="2">
    <citation type="submission" date="2018-11" db="EMBL/GenBank/DDBJ databases">
        <authorList>
            <consortium name="Pathogen Informatics"/>
        </authorList>
    </citation>
    <scope>NUCLEOTIDE SEQUENCE [LARGE SCALE GENOMIC DNA]</scope>
    <source>
        <strain evidence="4 5">Egypt</strain>
    </source>
</reference>
<accession>A0A183AN87</accession>
<dbReference type="AlphaFoldDB" id="A0A183AN87"/>
<evidence type="ECO:0000259" key="3">
    <source>
        <dbReference type="PROSITE" id="PS50106"/>
    </source>
</evidence>
<feature type="compositionally biased region" description="Polar residues" evidence="2">
    <location>
        <begin position="489"/>
        <end position="506"/>
    </location>
</feature>
<dbReference type="SMART" id="SM00228">
    <property type="entry name" value="PDZ"/>
    <property type="match status" value="2"/>
</dbReference>
<dbReference type="GO" id="GO:0043495">
    <property type="term" value="F:protein-membrane adaptor activity"/>
    <property type="evidence" value="ECO:0007669"/>
    <property type="project" value="TreeGrafter"/>
</dbReference>
<dbReference type="PANTHER" id="PTHR14191">
    <property type="entry name" value="PDZ DOMAIN CONTAINING PROTEIN"/>
    <property type="match status" value="1"/>
</dbReference>
<dbReference type="PROSITE" id="PS50106">
    <property type="entry name" value="PDZ"/>
    <property type="match status" value="2"/>
</dbReference>
<gene>
    <name evidence="4" type="ORF">ECPE_LOCUS8422</name>
</gene>
<name>A0A183AN87_9TREM</name>
<sequence length="568" mass="62955">MELISKIRLEEKHSSASNGMLLAKLFSQWALSEVRYQGCSQIRTQEEETKCQMDDEMLSKENDKRLSTMLPTKCVHPTRLTGDAQSAPCSPMADVRNWYWRRTERSATRRCSQSTNQKCHCTSIPSEWPASQTVRVGRVHSGPQRITFPGQPCGYSTCTGAQLERVHSVRTEKQRHSQCASYLGRFSEIKSCESEGDNHLSSDQRDTESPLDSNVRIGLIENLHRAPRAHTGPVYSPTDSLEATIFKLSKSSAPYVLTADNRIARLSDFDSHLVDTSPATVVHNDLHAAGSGATRTDDQGLQTNGKECMREVTLQRRYPQQRFGMKLDRTESPEKITYIAMILPESPASQAGLRVGDQVLRVNQTDVQQMELDDLLNRIRSADQSLRVVYQSRPTCGLTKTMIIRKQCGKLGIRLRTEPSGLVVDVVLSGSPAASVGLLAGQRLLGLNGQHVGGWDQRTAMNWLRTYPNDTDLAITVLDCVEPRGCTSMHTHPDSSSSDQTESYEQVNGDCGDSCPEAEQNKEAPQCDGKRCGLRRSCLLEMDSTSVYDSVINVAKIVLAADQSGSEN</sequence>
<evidence type="ECO:0000313" key="4">
    <source>
        <dbReference type="EMBL" id="VDP83487.1"/>
    </source>
</evidence>
<dbReference type="SUPFAM" id="SSF50156">
    <property type="entry name" value="PDZ domain-like"/>
    <property type="match status" value="2"/>
</dbReference>
<reference evidence="6" key="1">
    <citation type="submission" date="2016-06" db="UniProtKB">
        <authorList>
            <consortium name="WormBaseParasite"/>
        </authorList>
    </citation>
    <scope>IDENTIFICATION</scope>
</reference>
<feature type="domain" description="PDZ" evidence="3">
    <location>
        <begin position="400"/>
        <end position="479"/>
    </location>
</feature>
<evidence type="ECO:0000313" key="6">
    <source>
        <dbReference type="WBParaSite" id="ECPE_0000844801-mRNA-1"/>
    </source>
</evidence>
<dbReference type="InterPro" id="IPR036034">
    <property type="entry name" value="PDZ_sf"/>
</dbReference>
<dbReference type="Pfam" id="PF00595">
    <property type="entry name" value="PDZ"/>
    <property type="match status" value="2"/>
</dbReference>
<keyword evidence="1" id="KW-0677">Repeat</keyword>
<proteinExistence type="predicted"/>
<dbReference type="EMBL" id="UZAN01045956">
    <property type="protein sequence ID" value="VDP83487.1"/>
    <property type="molecule type" value="Genomic_DNA"/>
</dbReference>
<evidence type="ECO:0000313" key="5">
    <source>
        <dbReference type="Proteomes" id="UP000272942"/>
    </source>
</evidence>
<dbReference type="CDD" id="cd00136">
    <property type="entry name" value="PDZ_canonical"/>
    <property type="match status" value="1"/>
</dbReference>